<dbReference type="PROSITE" id="PS51898">
    <property type="entry name" value="TYR_RECOMBINASE"/>
    <property type="match status" value="1"/>
</dbReference>
<dbReference type="GO" id="GO:0015074">
    <property type="term" value="P:DNA integration"/>
    <property type="evidence" value="ECO:0007669"/>
    <property type="project" value="InterPro"/>
</dbReference>
<evidence type="ECO:0000259" key="2">
    <source>
        <dbReference type="PROSITE" id="PS51898"/>
    </source>
</evidence>
<dbReference type="GO" id="GO:0003677">
    <property type="term" value="F:DNA binding"/>
    <property type="evidence" value="ECO:0007669"/>
    <property type="project" value="InterPro"/>
</dbReference>
<dbReference type="InterPro" id="IPR002104">
    <property type="entry name" value="Integrase_catalytic"/>
</dbReference>
<evidence type="ECO:0000313" key="4">
    <source>
        <dbReference type="Proteomes" id="UP000325289"/>
    </source>
</evidence>
<sequence length="359" mass="41082">MANPWTPVWNEKHAAWAIDFRIGSRRIRRRLPVGDKSQRKIAEKLAEKIYHSAWQDELQIEQKPRKTSFVKAAELYEAGGGEARFLPKLKRYFGRDTFIEDIDEVRIMEAAAALYPEARPDTIRRQVRVPIRSIQNFTAGKRRHKSTDTRRVRWLRPEEAERMLQVASDPDAIGLRDPRRETLRKIAFMLGTGAGPGETMALDGKGWNSTTREWWLPGTKTAFRPRFVFLPRRAVELVGEIPAEGPAFPAPNGQPYKIHPNRGAQMAVAFGKVRDAAGLDADVVPYTLRHTWATWFYAQTKDWAALLDHGGWGRSDTANRYRKIAPKDLANQLLAYGWDFRSEEGEPVRFGEMVSVGFR</sequence>
<reference evidence="3 4" key="1">
    <citation type="submission" date="2016-10" db="EMBL/GenBank/DDBJ databases">
        <authorList>
            <person name="Varghese N."/>
            <person name="Submissions S."/>
        </authorList>
    </citation>
    <scope>NUCLEOTIDE SEQUENCE [LARGE SCALE GENOMIC DNA]</scope>
    <source>
        <strain evidence="4">YIM D21,KCTC 23444,ACCC 10710</strain>
    </source>
</reference>
<evidence type="ECO:0000256" key="1">
    <source>
        <dbReference type="ARBA" id="ARBA00023172"/>
    </source>
</evidence>
<accession>A0A1I1VN26</accession>
<proteinExistence type="predicted"/>
<dbReference type="Gene3D" id="1.10.443.10">
    <property type="entry name" value="Intergrase catalytic core"/>
    <property type="match status" value="1"/>
</dbReference>
<dbReference type="SUPFAM" id="SSF56349">
    <property type="entry name" value="DNA breaking-rejoining enzymes"/>
    <property type="match status" value="1"/>
</dbReference>
<dbReference type="Proteomes" id="UP000325289">
    <property type="component" value="Unassembled WGS sequence"/>
</dbReference>
<name>A0A1I1VN26_9RHOB</name>
<dbReference type="GO" id="GO:0006310">
    <property type="term" value="P:DNA recombination"/>
    <property type="evidence" value="ECO:0007669"/>
    <property type="project" value="UniProtKB-KW"/>
</dbReference>
<dbReference type="InterPro" id="IPR011010">
    <property type="entry name" value="DNA_brk_join_enz"/>
</dbReference>
<dbReference type="AlphaFoldDB" id="A0A1I1VN26"/>
<feature type="domain" description="Tyr recombinase" evidence="2">
    <location>
        <begin position="150"/>
        <end position="334"/>
    </location>
</feature>
<dbReference type="EMBL" id="FOMS01000003">
    <property type="protein sequence ID" value="SFD84437.1"/>
    <property type="molecule type" value="Genomic_DNA"/>
</dbReference>
<gene>
    <name evidence="3" type="ORF">SAMN04515678_103309</name>
</gene>
<protein>
    <submittedName>
        <fullName evidence="3">Phage integrase family protein</fullName>
    </submittedName>
</protein>
<organism evidence="3 4">
    <name type="scientific">Roseivivax sediminis</name>
    <dbReference type="NCBI Taxonomy" id="936889"/>
    <lineage>
        <taxon>Bacteria</taxon>
        <taxon>Pseudomonadati</taxon>
        <taxon>Pseudomonadota</taxon>
        <taxon>Alphaproteobacteria</taxon>
        <taxon>Rhodobacterales</taxon>
        <taxon>Roseobacteraceae</taxon>
        <taxon>Roseivivax</taxon>
    </lineage>
</organism>
<evidence type="ECO:0000313" key="3">
    <source>
        <dbReference type="EMBL" id="SFD84437.1"/>
    </source>
</evidence>
<dbReference type="Pfam" id="PF00589">
    <property type="entry name" value="Phage_integrase"/>
    <property type="match status" value="1"/>
</dbReference>
<keyword evidence="4" id="KW-1185">Reference proteome</keyword>
<dbReference type="InterPro" id="IPR013762">
    <property type="entry name" value="Integrase-like_cat_sf"/>
</dbReference>
<keyword evidence="1" id="KW-0233">DNA recombination</keyword>